<evidence type="ECO:0000256" key="1">
    <source>
        <dbReference type="ARBA" id="ARBA00004141"/>
    </source>
</evidence>
<dbReference type="GO" id="GO:0016020">
    <property type="term" value="C:membrane"/>
    <property type="evidence" value="ECO:0007669"/>
    <property type="project" value="UniProtKB-SubCell"/>
</dbReference>
<evidence type="ECO:0000256" key="2">
    <source>
        <dbReference type="ARBA" id="ARBA00022692"/>
    </source>
</evidence>
<keyword evidence="6" id="KW-1185">Reference proteome</keyword>
<keyword evidence="3 5" id="KW-1133">Transmembrane helix</keyword>
<dbReference type="WBParaSite" id="SRDH1_23300.2">
    <property type="protein sequence ID" value="SRDH1_23300.2"/>
    <property type="gene ID" value="SRDH1_23300"/>
</dbReference>
<organism evidence="6 7">
    <name type="scientific">Schistosoma rodhaini</name>
    <dbReference type="NCBI Taxonomy" id="6188"/>
    <lineage>
        <taxon>Eukaryota</taxon>
        <taxon>Metazoa</taxon>
        <taxon>Spiralia</taxon>
        <taxon>Lophotrochozoa</taxon>
        <taxon>Platyhelminthes</taxon>
        <taxon>Trematoda</taxon>
        <taxon>Digenea</taxon>
        <taxon>Strigeidida</taxon>
        <taxon>Schistosomatoidea</taxon>
        <taxon>Schistosomatidae</taxon>
        <taxon>Schistosoma</taxon>
    </lineage>
</organism>
<evidence type="ECO:0000313" key="7">
    <source>
        <dbReference type="WBParaSite" id="SRDH1_23300.2"/>
    </source>
</evidence>
<dbReference type="Gene3D" id="1.10.1450.10">
    <property type="entry name" value="Tetraspanin"/>
    <property type="match status" value="1"/>
</dbReference>
<keyword evidence="4 5" id="KW-0472">Membrane</keyword>
<evidence type="ECO:0000256" key="4">
    <source>
        <dbReference type="ARBA" id="ARBA00023136"/>
    </source>
</evidence>
<comment type="subcellular location">
    <subcellularLocation>
        <location evidence="1">Membrane</location>
        <topology evidence="1">Multi-pass membrane protein</topology>
    </subcellularLocation>
</comment>
<reference evidence="6" key="1">
    <citation type="submission" date="2022-06" db="EMBL/GenBank/DDBJ databases">
        <authorList>
            <person name="Berger JAMES D."/>
            <person name="Berger JAMES D."/>
        </authorList>
    </citation>
    <scope>NUCLEOTIDE SEQUENCE [LARGE SCALE GENOMIC DNA]</scope>
</reference>
<keyword evidence="2 5" id="KW-0812">Transmembrane</keyword>
<dbReference type="Pfam" id="PF00335">
    <property type="entry name" value="Tetraspanin"/>
    <property type="match status" value="1"/>
</dbReference>
<protein>
    <submittedName>
        <fullName evidence="7">Tetraspanin</fullName>
    </submittedName>
</protein>
<feature type="transmembrane region" description="Helical" evidence="5">
    <location>
        <begin position="14"/>
        <end position="34"/>
    </location>
</feature>
<sequence>MKKLSFSAEVWTKIFIVVNSLFIVSSIIMNFFFPNHFSQKVFSFIMFALGISALDTLLKYSTIIQVAPPAIFGTVIFTGLVGIIASSVGFLGLWKKMKMIAFVHMIGLGIATFVNICIAIAAVATQDQYASDVQQSLLSSISNYNQTSYSAEFDSLQTSFYCCGATSYKDYVQYSMKIPPSCRVRELTYATGCIEEIAGFAQQYSNILIGLCFLTAILQGVYLGISIWMIRKSDDGIAFSA</sequence>
<name>A0AA85ETK1_9TREM</name>
<evidence type="ECO:0000256" key="5">
    <source>
        <dbReference type="SAM" id="Phobius"/>
    </source>
</evidence>
<dbReference type="SUPFAM" id="SSF48652">
    <property type="entry name" value="Tetraspanin"/>
    <property type="match status" value="1"/>
</dbReference>
<accession>A0AA85ETK1</accession>
<evidence type="ECO:0000313" key="6">
    <source>
        <dbReference type="Proteomes" id="UP000050792"/>
    </source>
</evidence>
<feature type="transmembrane region" description="Helical" evidence="5">
    <location>
        <begin position="101"/>
        <end position="124"/>
    </location>
</feature>
<evidence type="ECO:0000256" key="3">
    <source>
        <dbReference type="ARBA" id="ARBA00022989"/>
    </source>
</evidence>
<reference evidence="7" key="2">
    <citation type="submission" date="2023-11" db="UniProtKB">
        <authorList>
            <consortium name="WormBaseParasite"/>
        </authorList>
    </citation>
    <scope>IDENTIFICATION</scope>
</reference>
<dbReference type="InterPro" id="IPR018499">
    <property type="entry name" value="Tetraspanin/Peripherin"/>
</dbReference>
<dbReference type="Proteomes" id="UP000050792">
    <property type="component" value="Unassembled WGS sequence"/>
</dbReference>
<dbReference type="InterPro" id="IPR008952">
    <property type="entry name" value="Tetraspanin_EC2_sf"/>
</dbReference>
<proteinExistence type="predicted"/>
<feature type="transmembrane region" description="Helical" evidence="5">
    <location>
        <begin position="207"/>
        <end position="230"/>
    </location>
</feature>
<dbReference type="CDD" id="cd03127">
    <property type="entry name" value="tetraspanin_LEL"/>
    <property type="match status" value="1"/>
</dbReference>
<dbReference type="AlphaFoldDB" id="A0AA85ETK1"/>
<feature type="transmembrane region" description="Helical" evidence="5">
    <location>
        <begin position="41"/>
        <end position="58"/>
    </location>
</feature>
<feature type="transmembrane region" description="Helical" evidence="5">
    <location>
        <begin position="70"/>
        <end position="94"/>
    </location>
</feature>